<dbReference type="PATRIC" id="fig|1203606.4.peg.1287"/>
<comment type="caution">
    <text evidence="1">The sequence shown here is derived from an EMBL/GenBank/DDBJ whole genome shotgun (WGS) entry which is preliminary data.</text>
</comment>
<name>R8W0R6_9FIRM</name>
<dbReference type="EMBL" id="AQOB01000004">
    <property type="protein sequence ID" value="EOQ38294.1"/>
    <property type="molecule type" value="Genomic_DNA"/>
</dbReference>
<proteinExistence type="predicted"/>
<protein>
    <submittedName>
        <fullName evidence="1">Uncharacterized protein</fullName>
    </submittedName>
</protein>
<accession>R8W0R6</accession>
<sequence>MNVKYNSYVIRRKSDGALVTQGTAEQCAKDLGICLATFYRRRWRKIGGIDAYHVTCKVCHKTVARRSRHMIYTIFRAGTNDVIVTGTAQQCAATLGIQVKSFWTTLANISAGRYHQYDYQREGYYDVE</sequence>
<evidence type="ECO:0000313" key="1">
    <source>
        <dbReference type="EMBL" id="EOQ38294.1"/>
    </source>
</evidence>
<organism evidence="1 2">
    <name type="scientific">Butyricicoccus pullicaecorum 1.2</name>
    <dbReference type="NCBI Taxonomy" id="1203606"/>
    <lineage>
        <taxon>Bacteria</taxon>
        <taxon>Bacillati</taxon>
        <taxon>Bacillota</taxon>
        <taxon>Clostridia</taxon>
        <taxon>Eubacteriales</taxon>
        <taxon>Butyricicoccaceae</taxon>
        <taxon>Butyricicoccus</taxon>
    </lineage>
</organism>
<dbReference type="PROSITE" id="PS00603">
    <property type="entry name" value="TK_CELLULAR_TYPE"/>
    <property type="match status" value="1"/>
</dbReference>
<dbReference type="Proteomes" id="UP000013981">
    <property type="component" value="Unassembled WGS sequence"/>
</dbReference>
<dbReference type="GO" id="GO:0004797">
    <property type="term" value="F:thymidine kinase activity"/>
    <property type="evidence" value="ECO:0007669"/>
    <property type="project" value="InterPro"/>
</dbReference>
<dbReference type="GO" id="GO:0005524">
    <property type="term" value="F:ATP binding"/>
    <property type="evidence" value="ECO:0007669"/>
    <property type="project" value="InterPro"/>
</dbReference>
<keyword evidence="2" id="KW-1185">Reference proteome</keyword>
<dbReference type="HOGENOM" id="CLU_1955536_0_0_9"/>
<dbReference type="RefSeq" id="WP_016147493.1">
    <property type="nucleotide sequence ID" value="NZ_KB976103.1"/>
</dbReference>
<reference evidence="1 2" key="1">
    <citation type="submission" date="2013-01" db="EMBL/GenBank/DDBJ databases">
        <title>The Genome Sequence of Butyricicoccus pullicaecorum 1.2.</title>
        <authorList>
            <consortium name="The Broad Institute Genome Sequencing Platform"/>
            <person name="Earl A."/>
            <person name="Ward D."/>
            <person name="Feldgarden M."/>
            <person name="Gevers D."/>
            <person name="Van Immerseel F."/>
            <person name="Eeckhaut V."/>
            <person name="Walker B."/>
            <person name="Young S.K."/>
            <person name="Zeng Q."/>
            <person name="Gargeya S."/>
            <person name="Fitzgerald M."/>
            <person name="Haas B."/>
            <person name="Abouelleil A."/>
            <person name="Alvarado L."/>
            <person name="Arachchi H.M."/>
            <person name="Berlin A.M."/>
            <person name="Chapman S.B."/>
            <person name="Dewar J."/>
            <person name="Goldberg J."/>
            <person name="Griggs A."/>
            <person name="Gujja S."/>
            <person name="Hansen M."/>
            <person name="Howarth C."/>
            <person name="Imamovic A."/>
            <person name="Larimer J."/>
            <person name="McCowan C."/>
            <person name="Murphy C."/>
            <person name="Neiman D."/>
            <person name="Pearson M."/>
            <person name="Priest M."/>
            <person name="Roberts A."/>
            <person name="Saif S."/>
            <person name="Shea T."/>
            <person name="Sisk P."/>
            <person name="Sykes S."/>
            <person name="Wortman J."/>
            <person name="Nusbaum C."/>
            <person name="Birren B."/>
        </authorList>
    </citation>
    <scope>NUCLEOTIDE SEQUENCE [LARGE SCALE GENOMIC DNA]</scope>
    <source>
        <strain evidence="1 2">1.2</strain>
    </source>
</reference>
<dbReference type="AlphaFoldDB" id="R8W0R6"/>
<gene>
    <name evidence="1" type="ORF">HMPREF1526_01324</name>
</gene>
<evidence type="ECO:0000313" key="2">
    <source>
        <dbReference type="Proteomes" id="UP000013981"/>
    </source>
</evidence>
<dbReference type="InterPro" id="IPR020633">
    <property type="entry name" value="Thymidine_kinase_CS"/>
</dbReference>